<proteinExistence type="predicted"/>
<dbReference type="OrthoDB" id="9807907at2"/>
<sequence length="474" mass="53147">MLVDLESEQIERTISTTDTAKFAQAICAFSNDLSNKAKSGYLFIGVYDDGTLSGLKASDRLLQSLGGLRSDGNILPQPILSVSVFSFAKGDVIVLEIQPSPFPPVRYKGKTWIRVGPRKAVANDMEERILIERRASNVSTFDVRPSLGLGADSINKKLFTETYLPQAIDNDLLADDHRELTEKLASLRFFSPNYSVITNAGLLLFGNEVERYIPGAYIQYVKFDGLTEADDPINEKKFSGNLVHILSELDSFLEYAIIQQKPVPVTALKEKRQFNFPKWAIRELLMNSVMHRDYESNAPVKFYQYKNRIEVINPGGLYGNARPENFPTVNDYRNPVIAEAMKVLGFVNRFNRGIARVKKELADNGNPDAVFDYKKIGVFGVTAYDALYQSLKTLKAETGKFSITPGEATFSLSMKNPEKVLMLIEEDEHITIPEMADKIGISVKGVEKIISILKNEGRIERVGSRKTGYWTVKK</sequence>
<dbReference type="InterPro" id="IPR038475">
    <property type="entry name" value="RecG_C_sf"/>
</dbReference>
<dbReference type="Gene3D" id="3.30.950.30">
    <property type="entry name" value="Schlafen, AAA domain"/>
    <property type="match status" value="1"/>
</dbReference>
<gene>
    <name evidence="2" type="ORF">NC99_45000</name>
</gene>
<dbReference type="Gene3D" id="3.30.565.60">
    <property type="match status" value="1"/>
</dbReference>
<dbReference type="PANTHER" id="PTHR30595">
    <property type="entry name" value="GLPR-RELATED TRANSCRIPTIONAL REPRESSOR"/>
    <property type="match status" value="1"/>
</dbReference>
<comment type="caution">
    <text evidence="2">The sequence shown here is derived from an EMBL/GenBank/DDBJ whole genome shotgun (WGS) entry which is preliminary data.</text>
</comment>
<name>A0A0L8V2P4_9BACT</name>
<accession>A0A0L8V2P4</accession>
<evidence type="ECO:0000313" key="2">
    <source>
        <dbReference type="EMBL" id="KOH42664.1"/>
    </source>
</evidence>
<feature type="domain" description="Schlafen AlbA-2" evidence="1">
    <location>
        <begin position="6"/>
        <end position="120"/>
    </location>
</feature>
<dbReference type="PATRIC" id="fig|1409788.3.peg.4601"/>
<dbReference type="InterPro" id="IPR038461">
    <property type="entry name" value="Schlafen_AlbA_2_dom_sf"/>
</dbReference>
<reference evidence="3" key="1">
    <citation type="submission" date="2015-07" db="EMBL/GenBank/DDBJ databases">
        <title>Genome sequencing of Sunxiuqinia dokdonensis strain SK.</title>
        <authorList>
            <person name="Ahn S."/>
            <person name="Kim B.-C."/>
        </authorList>
    </citation>
    <scope>NUCLEOTIDE SEQUENCE [LARGE SCALE GENOMIC DNA]</scope>
    <source>
        <strain evidence="3">SK</strain>
    </source>
</reference>
<dbReference type="Pfam" id="PF13749">
    <property type="entry name" value="HATPase_c_4"/>
    <property type="match status" value="1"/>
</dbReference>
<evidence type="ECO:0000313" key="3">
    <source>
        <dbReference type="Proteomes" id="UP000036958"/>
    </source>
</evidence>
<dbReference type="EMBL" id="LGIA01000216">
    <property type="protein sequence ID" value="KOH42664.1"/>
    <property type="molecule type" value="Genomic_DNA"/>
</dbReference>
<protein>
    <recommendedName>
        <fullName evidence="1">Schlafen AlbA-2 domain-containing protein</fullName>
    </recommendedName>
</protein>
<dbReference type="AlphaFoldDB" id="A0A0L8V2P4"/>
<dbReference type="InterPro" id="IPR036390">
    <property type="entry name" value="WH_DNA-bd_sf"/>
</dbReference>
<dbReference type="PANTHER" id="PTHR30595:SF6">
    <property type="entry name" value="SCHLAFEN ALBA-2 DOMAIN-CONTAINING PROTEIN"/>
    <property type="match status" value="1"/>
</dbReference>
<dbReference type="InterPro" id="IPR036388">
    <property type="entry name" value="WH-like_DNA-bd_sf"/>
</dbReference>
<dbReference type="SUPFAM" id="SSF46785">
    <property type="entry name" value="Winged helix' DNA-binding domain"/>
    <property type="match status" value="1"/>
</dbReference>
<dbReference type="Gene3D" id="1.10.10.10">
    <property type="entry name" value="Winged helix-like DNA-binding domain superfamily/Winged helix DNA-binding domain"/>
    <property type="match status" value="1"/>
</dbReference>
<dbReference type="Proteomes" id="UP000036958">
    <property type="component" value="Unassembled WGS sequence"/>
</dbReference>
<dbReference type="Pfam" id="PF13412">
    <property type="entry name" value="HTH_24"/>
    <property type="match status" value="1"/>
</dbReference>
<keyword evidence="3" id="KW-1185">Reference proteome</keyword>
<dbReference type="InterPro" id="IPR007421">
    <property type="entry name" value="Schlafen_AlbA_2_dom"/>
</dbReference>
<dbReference type="STRING" id="1409788.NC99_45000"/>
<dbReference type="Pfam" id="PF04326">
    <property type="entry name" value="SLFN_AlbA_2"/>
    <property type="match status" value="1"/>
</dbReference>
<evidence type="ECO:0000259" key="1">
    <source>
        <dbReference type="Pfam" id="PF04326"/>
    </source>
</evidence>
<organism evidence="2 3">
    <name type="scientific">Sunxiuqinia dokdonensis</name>
    <dbReference type="NCBI Taxonomy" id="1409788"/>
    <lineage>
        <taxon>Bacteria</taxon>
        <taxon>Pseudomonadati</taxon>
        <taxon>Bacteroidota</taxon>
        <taxon>Bacteroidia</taxon>
        <taxon>Marinilabiliales</taxon>
        <taxon>Prolixibacteraceae</taxon>
        <taxon>Sunxiuqinia</taxon>
    </lineage>
</organism>